<name>A0A160VVJ0_9EURY</name>
<dbReference type="InterPro" id="IPR008553">
    <property type="entry name" value="DUF835"/>
</dbReference>
<dbReference type="Pfam" id="PF05763">
    <property type="entry name" value="DUF835"/>
    <property type="match status" value="1"/>
</dbReference>
<gene>
    <name evidence="2" type="ORF">CHITON_1002</name>
</gene>
<protein>
    <recommendedName>
        <fullName evidence="1">DUF835 domain-containing protein</fullName>
    </recommendedName>
</protein>
<evidence type="ECO:0000313" key="2">
    <source>
        <dbReference type="EMBL" id="CUX77781.1"/>
    </source>
</evidence>
<dbReference type="Proteomes" id="UP000093069">
    <property type="component" value="Chromosome I"/>
</dbReference>
<sequence>MIIIDGIEYLVIENGFERVFKWLTVIHDIARTTNTLVLVPIKKEALKEREIALLKREFREY</sequence>
<proteinExistence type="predicted"/>
<dbReference type="AlphaFoldDB" id="A0A160VVJ0"/>
<organism evidence="2 3">
    <name type="scientific">Thermococcus chitonophagus</name>
    <dbReference type="NCBI Taxonomy" id="54262"/>
    <lineage>
        <taxon>Archaea</taxon>
        <taxon>Methanobacteriati</taxon>
        <taxon>Methanobacteriota</taxon>
        <taxon>Thermococci</taxon>
        <taxon>Thermococcales</taxon>
        <taxon>Thermococcaceae</taxon>
        <taxon>Thermococcus</taxon>
    </lineage>
</organism>
<evidence type="ECO:0000259" key="1">
    <source>
        <dbReference type="Pfam" id="PF05763"/>
    </source>
</evidence>
<accession>A0A160VVJ0</accession>
<dbReference type="KEGG" id="tch:CHITON_1002"/>
<dbReference type="EMBL" id="LN999010">
    <property type="protein sequence ID" value="CUX77781.1"/>
    <property type="molecule type" value="Genomic_DNA"/>
</dbReference>
<reference evidence="3" key="1">
    <citation type="submission" date="2016-01" db="EMBL/GenBank/DDBJ databases">
        <authorList>
            <person name="Vorgias C.E."/>
        </authorList>
    </citation>
    <scope>NUCLEOTIDE SEQUENCE [LARGE SCALE GENOMIC DNA]</scope>
</reference>
<feature type="domain" description="DUF835" evidence="1">
    <location>
        <begin position="1"/>
        <end position="58"/>
    </location>
</feature>
<evidence type="ECO:0000313" key="3">
    <source>
        <dbReference type="Proteomes" id="UP000093069"/>
    </source>
</evidence>